<organism evidence="1 2">
    <name type="scientific">Leishmania lindenbergi</name>
    <dbReference type="NCBI Taxonomy" id="651832"/>
    <lineage>
        <taxon>Eukaryota</taxon>
        <taxon>Discoba</taxon>
        <taxon>Euglenozoa</taxon>
        <taxon>Kinetoplastea</taxon>
        <taxon>Metakinetoplastina</taxon>
        <taxon>Trypanosomatida</taxon>
        <taxon>Trypanosomatidae</taxon>
        <taxon>Leishmaniinae</taxon>
        <taxon>Leishmania</taxon>
    </lineage>
</organism>
<dbReference type="AlphaFoldDB" id="A0AAW2ZWE1"/>
<proteinExistence type="predicted"/>
<evidence type="ECO:0000313" key="1">
    <source>
        <dbReference type="EMBL" id="KAL0494165.1"/>
    </source>
</evidence>
<reference evidence="1 2" key="1">
    <citation type="submission" date="2024-02" db="EMBL/GenBank/DDBJ databases">
        <title>FIRST GENOME SEQUENCES OF Leishmania (Viannia) shawi, Leishmania (Viannia) lindenbergi AND Leishmania (Viannia) utingensis.</title>
        <authorList>
            <person name="Resadore F."/>
            <person name="Custodio M.G.F."/>
            <person name="Boite M.C."/>
            <person name="Cupolillo E."/>
            <person name="Ferreira G.E.M."/>
        </authorList>
    </citation>
    <scope>NUCLEOTIDE SEQUENCE [LARGE SCALE GENOMIC DNA]</scope>
    <source>
        <strain evidence="1 2">MHOM/BR/1966/M15733</strain>
    </source>
</reference>
<sequence length="118" mass="12484">MTSRRAFHMVTGASLKGTRQYPFFLDAGISFALISENGYARFLNDLIANVCFLSFCTISKMVVAGRAAPTPANAGLLLAVARPSTYDVWGPERRIATDAGGRVLDGAATVSAPVASTR</sequence>
<dbReference type="Proteomes" id="UP001500131">
    <property type="component" value="Unassembled WGS sequence"/>
</dbReference>
<name>A0AAW2ZWE1_9TRYP</name>
<gene>
    <name evidence="1" type="ORF">Q4I31_007261</name>
</gene>
<dbReference type="EMBL" id="JBAMZK010000036">
    <property type="protein sequence ID" value="KAL0494165.1"/>
    <property type="molecule type" value="Genomic_DNA"/>
</dbReference>
<keyword evidence="2" id="KW-1185">Reference proteome</keyword>
<evidence type="ECO:0000313" key="2">
    <source>
        <dbReference type="Proteomes" id="UP001500131"/>
    </source>
</evidence>
<protein>
    <submittedName>
        <fullName evidence="1">Uncharacterized protein</fullName>
    </submittedName>
</protein>
<accession>A0AAW2ZWE1</accession>
<comment type="caution">
    <text evidence="1">The sequence shown here is derived from an EMBL/GenBank/DDBJ whole genome shotgun (WGS) entry which is preliminary data.</text>
</comment>